<dbReference type="AlphaFoldDB" id="A0A067BSY6"/>
<gene>
    <name evidence="1" type="ORF">SPRG_13051</name>
</gene>
<proteinExistence type="predicted"/>
<dbReference type="GeneID" id="24134958"/>
<dbReference type="KEGG" id="spar:SPRG_13051"/>
<sequence length="148" mass="15899">MLAQAPTSHMAVDQLLGTLRHAALCMSVAPVSSTNVCAVSSRLTAARTRCRSSARRDYLRVAFTPDELAAVATNNVQQDVGFNFNIREAMDIASAISCGVPHGPHLIPRHALRPVYDFDPITPRPSLGTTDDAPGVRSHMLTLRVVAP</sequence>
<organism evidence="1 2">
    <name type="scientific">Saprolegnia parasitica (strain CBS 223.65)</name>
    <dbReference type="NCBI Taxonomy" id="695850"/>
    <lineage>
        <taxon>Eukaryota</taxon>
        <taxon>Sar</taxon>
        <taxon>Stramenopiles</taxon>
        <taxon>Oomycota</taxon>
        <taxon>Saprolegniomycetes</taxon>
        <taxon>Saprolegniales</taxon>
        <taxon>Saprolegniaceae</taxon>
        <taxon>Saprolegnia</taxon>
    </lineage>
</organism>
<protein>
    <submittedName>
        <fullName evidence="1">Uncharacterized protein</fullName>
    </submittedName>
</protein>
<dbReference type="VEuPathDB" id="FungiDB:SPRG_13051"/>
<evidence type="ECO:0000313" key="1">
    <source>
        <dbReference type="EMBL" id="KDO19945.1"/>
    </source>
</evidence>
<dbReference type="Proteomes" id="UP000030745">
    <property type="component" value="Unassembled WGS sequence"/>
</dbReference>
<dbReference type="EMBL" id="KK583328">
    <property type="protein sequence ID" value="KDO19945.1"/>
    <property type="molecule type" value="Genomic_DNA"/>
</dbReference>
<name>A0A067BSY6_SAPPC</name>
<reference evidence="1 2" key="1">
    <citation type="journal article" date="2013" name="PLoS Genet.">
        <title>Distinctive expansion of potential virulence genes in the genome of the oomycete fish pathogen Saprolegnia parasitica.</title>
        <authorList>
            <person name="Jiang R.H."/>
            <person name="de Bruijn I."/>
            <person name="Haas B.J."/>
            <person name="Belmonte R."/>
            <person name="Lobach L."/>
            <person name="Christie J."/>
            <person name="van den Ackerveken G."/>
            <person name="Bottin A."/>
            <person name="Bulone V."/>
            <person name="Diaz-Moreno S.M."/>
            <person name="Dumas B."/>
            <person name="Fan L."/>
            <person name="Gaulin E."/>
            <person name="Govers F."/>
            <person name="Grenville-Briggs L.J."/>
            <person name="Horner N.R."/>
            <person name="Levin J.Z."/>
            <person name="Mammella M."/>
            <person name="Meijer H.J."/>
            <person name="Morris P."/>
            <person name="Nusbaum C."/>
            <person name="Oome S."/>
            <person name="Phillips A.J."/>
            <person name="van Rooyen D."/>
            <person name="Rzeszutek E."/>
            <person name="Saraiva M."/>
            <person name="Secombes C.J."/>
            <person name="Seidl M.F."/>
            <person name="Snel B."/>
            <person name="Stassen J.H."/>
            <person name="Sykes S."/>
            <person name="Tripathy S."/>
            <person name="van den Berg H."/>
            <person name="Vega-Arreguin J.C."/>
            <person name="Wawra S."/>
            <person name="Young S.K."/>
            <person name="Zeng Q."/>
            <person name="Dieguez-Uribeondo J."/>
            <person name="Russ C."/>
            <person name="Tyler B.M."/>
            <person name="van West P."/>
        </authorList>
    </citation>
    <scope>NUCLEOTIDE SEQUENCE [LARGE SCALE GENOMIC DNA]</scope>
    <source>
        <strain evidence="1 2">CBS 223.65</strain>
    </source>
</reference>
<dbReference type="RefSeq" id="XP_012209317.1">
    <property type="nucleotide sequence ID" value="XM_012353927.1"/>
</dbReference>
<accession>A0A067BSY6</accession>
<evidence type="ECO:0000313" key="2">
    <source>
        <dbReference type="Proteomes" id="UP000030745"/>
    </source>
</evidence>
<keyword evidence="2" id="KW-1185">Reference proteome</keyword>